<organism evidence="4 5">
    <name type="scientific">Listeria cornellensis FSL F6-0969</name>
    <dbReference type="NCBI Taxonomy" id="1265820"/>
    <lineage>
        <taxon>Bacteria</taxon>
        <taxon>Bacillati</taxon>
        <taxon>Bacillota</taxon>
        <taxon>Bacilli</taxon>
        <taxon>Bacillales</taxon>
        <taxon>Listeriaceae</taxon>
        <taxon>Listeria</taxon>
    </lineage>
</organism>
<keyword evidence="1" id="KW-0812">Transmembrane</keyword>
<feature type="transmembrane region" description="Helical" evidence="1">
    <location>
        <begin position="62"/>
        <end position="84"/>
    </location>
</feature>
<dbReference type="Proteomes" id="UP000019254">
    <property type="component" value="Unassembled WGS sequence"/>
</dbReference>
<keyword evidence="1" id="KW-1133">Transmembrane helix</keyword>
<evidence type="ECO:0000259" key="3">
    <source>
        <dbReference type="Pfam" id="PF23494"/>
    </source>
</evidence>
<reference evidence="4 5" key="1">
    <citation type="journal article" date="2014" name="Int. J. Syst. Evol. Microbiol.">
        <title>Listeria floridensis sp. nov., Listeria aquatica sp. nov., Listeria cornellensis sp. nov., Listeria riparia sp. nov. and Listeria grandensis sp. nov., from agricultural and natural environments.</title>
        <authorList>
            <person name="den Bakker H.C."/>
            <person name="Warchocki S."/>
            <person name="Wright E.M."/>
            <person name="Allred A.F."/>
            <person name="Ahlstrom C."/>
            <person name="Manuel C.S."/>
            <person name="Stasiewicz M.J."/>
            <person name="Burrell A."/>
            <person name="Roof S."/>
            <person name="Strawn L."/>
            <person name="Fortes E.D."/>
            <person name="Nightingale K.K."/>
            <person name="Kephart D."/>
            <person name="Wiedmann M."/>
        </authorList>
    </citation>
    <scope>NUCLEOTIDE SEQUENCE [LARGE SCALE GENOMIC DNA]</scope>
    <source>
        <strain evidence="5">FSL F6-969</strain>
    </source>
</reference>
<dbReference type="RefSeq" id="WP_051999514.1">
    <property type="nucleotide sequence ID" value="NZ_AODE01000039.1"/>
</dbReference>
<evidence type="ECO:0008006" key="6">
    <source>
        <dbReference type="Google" id="ProtNLM"/>
    </source>
</evidence>
<evidence type="ECO:0000259" key="2">
    <source>
        <dbReference type="Pfam" id="PF23493"/>
    </source>
</evidence>
<dbReference type="STRING" id="1265820.PCORN_16823"/>
<dbReference type="EMBL" id="AODE01000039">
    <property type="protein sequence ID" value="EUJ25536.1"/>
    <property type="molecule type" value="Genomic_DNA"/>
</dbReference>
<dbReference type="InterPro" id="IPR057798">
    <property type="entry name" value="PH_YqeB"/>
</dbReference>
<evidence type="ECO:0000313" key="4">
    <source>
        <dbReference type="EMBL" id="EUJ25536.1"/>
    </source>
</evidence>
<dbReference type="OrthoDB" id="5145029at2"/>
<name>W7BQS7_9LIST</name>
<dbReference type="AlphaFoldDB" id="W7BQS7"/>
<accession>W7BQS7</accession>
<gene>
    <name evidence="4" type="ORF">PCORN_16823</name>
</gene>
<feature type="domain" description="Cysteinyl-tRNA ligase anticodon binding" evidence="2">
    <location>
        <begin position="173"/>
        <end position="223"/>
    </location>
</feature>
<feature type="domain" description="YqeB PH" evidence="3">
    <location>
        <begin position="7"/>
        <end position="157"/>
    </location>
</feature>
<keyword evidence="1" id="KW-0472">Membrane</keyword>
<dbReference type="InterPro" id="IPR056411">
    <property type="entry name" value="CysS_C"/>
</dbReference>
<sequence length="240" mass="27690">MHKNKRTILSFSTFDKLLICLVPPIIGLILGFFIPDIAKWAVSLPWIPLKGPFELIVSIRETWIVFATTGLGVIAGIWLSVMAFHESLVMDIGDADVKFTISGVESIFPKARISMVFLDKKQVVLLDLENREMYREKQEMKAGQVERAFTEHGYSWQSVDPFQTEFKRWVAQTPEFETGENALFAAREKALEKSDEKDARELRREIWNVGISVKDDGKKQYWRRQKEELRSAAQVRCNFS</sequence>
<evidence type="ECO:0000256" key="1">
    <source>
        <dbReference type="SAM" id="Phobius"/>
    </source>
</evidence>
<keyword evidence="5" id="KW-1185">Reference proteome</keyword>
<evidence type="ECO:0000313" key="5">
    <source>
        <dbReference type="Proteomes" id="UP000019254"/>
    </source>
</evidence>
<dbReference type="Pfam" id="PF23493">
    <property type="entry name" value="CysS_C"/>
    <property type="match status" value="1"/>
</dbReference>
<feature type="transmembrane region" description="Helical" evidence="1">
    <location>
        <begin position="21"/>
        <end position="42"/>
    </location>
</feature>
<protein>
    <recommendedName>
        <fullName evidence="6">DUF308 domain-containing protein</fullName>
    </recommendedName>
</protein>
<dbReference type="PATRIC" id="fig|1265820.5.peg.3327"/>
<comment type="caution">
    <text evidence="4">The sequence shown here is derived from an EMBL/GenBank/DDBJ whole genome shotgun (WGS) entry which is preliminary data.</text>
</comment>
<dbReference type="Pfam" id="PF23494">
    <property type="entry name" value="bPH_10"/>
    <property type="match status" value="1"/>
</dbReference>
<proteinExistence type="predicted"/>